<evidence type="ECO:0000256" key="8">
    <source>
        <dbReference type="ARBA" id="ARBA00022840"/>
    </source>
</evidence>
<dbReference type="Gene3D" id="3.40.50.300">
    <property type="entry name" value="P-loop containing nucleotide triphosphate hydrolases"/>
    <property type="match status" value="1"/>
</dbReference>
<sequence>LNVQEEEEIESHGIKELFKLVFRYKIVLLFGCIGAVGSGSLMPGFSIVFGEILSLISSVTRMRNETTFYALIFVLLGVVYCISCILQNYCFGVISERITKQLRERVFDGYLQQDIAFFDDHNNSVGALCARLSSDASAVQGASGARISIVVQAAATLVAVITISMIYNWKLGLVTLSMLPLQLTAAIAETVIIRESLKSDSKSDVTSTKIAIETLSNIRTVVSLRLEDHFYRKFQESLSKSDKKLQVKCHLRAFVLAFSQCIPSMAYAMTLFYGSRLVVNEGLPYGNVFKVVEGVLYGAMVLGQSLAFTSDFQKGKIAARNIYKFLSRVPKVDIYSGKAMLDFNSRIKFNSIFFSYPSRSDILILNDLNLTINKGETVALVGSSGCGKSTVIQLLQRFYDCDRGDVLIDDINISELNLSWLRSKIGFVQQEPTLFSYSILENIAYGDNTRHIPLDEIVEAAKKANIHSFVESLPLGYQTSVGDKGSQLSGGQKQRIAIARALVRDPSILLLDEATSALDSESEKIVQDALNEAMKGRTCVVIAHRLSTIQNADKIMVLKDGRVIEQGNHQTLLAKKGAYFELLSKQN</sequence>
<keyword evidence="9" id="KW-1278">Translocase</keyword>
<evidence type="ECO:0000256" key="2">
    <source>
        <dbReference type="ARBA" id="ARBA00007577"/>
    </source>
</evidence>
<feature type="domain" description="ABC transmembrane type-1" evidence="16">
    <location>
        <begin position="29"/>
        <end position="314"/>
    </location>
</feature>
<dbReference type="PROSITE" id="PS50893">
    <property type="entry name" value="ABC_TRANSPORTER_2"/>
    <property type="match status" value="1"/>
</dbReference>
<dbReference type="PROSITE" id="PS00211">
    <property type="entry name" value="ABC_TRANSPORTER_1"/>
    <property type="match status" value="1"/>
</dbReference>
<evidence type="ECO:0000313" key="18">
    <source>
        <dbReference type="Proteomes" id="UP000288716"/>
    </source>
</evidence>
<dbReference type="SUPFAM" id="SSF90123">
    <property type="entry name" value="ABC transporter transmembrane region"/>
    <property type="match status" value="1"/>
</dbReference>
<dbReference type="GO" id="GO:0017085">
    <property type="term" value="P:response to insecticide"/>
    <property type="evidence" value="ECO:0007669"/>
    <property type="project" value="UniProtKB-ARBA"/>
</dbReference>
<dbReference type="Gene3D" id="1.20.1560.10">
    <property type="entry name" value="ABC transporter type 1, transmembrane domain"/>
    <property type="match status" value="1"/>
</dbReference>
<dbReference type="InterPro" id="IPR036640">
    <property type="entry name" value="ABC1_TM_sf"/>
</dbReference>
<evidence type="ECO:0000256" key="9">
    <source>
        <dbReference type="ARBA" id="ARBA00022967"/>
    </source>
</evidence>
<organism evidence="17 18">
    <name type="scientific">Leptotrombidium deliense</name>
    <dbReference type="NCBI Taxonomy" id="299467"/>
    <lineage>
        <taxon>Eukaryota</taxon>
        <taxon>Metazoa</taxon>
        <taxon>Ecdysozoa</taxon>
        <taxon>Arthropoda</taxon>
        <taxon>Chelicerata</taxon>
        <taxon>Arachnida</taxon>
        <taxon>Acari</taxon>
        <taxon>Acariformes</taxon>
        <taxon>Trombidiformes</taxon>
        <taxon>Prostigmata</taxon>
        <taxon>Anystina</taxon>
        <taxon>Parasitengona</taxon>
        <taxon>Trombiculoidea</taxon>
        <taxon>Trombiculidae</taxon>
        <taxon>Leptotrombidium</taxon>
    </lineage>
</organism>
<dbReference type="FunFam" id="3.40.50.300:FF:000479">
    <property type="entry name" value="Multidrug resistance protein 1A"/>
    <property type="match status" value="1"/>
</dbReference>
<dbReference type="InterPro" id="IPR003593">
    <property type="entry name" value="AAA+_ATPase"/>
</dbReference>
<dbReference type="EMBL" id="NCKV01012028">
    <property type="protein sequence ID" value="RWS21487.1"/>
    <property type="molecule type" value="Genomic_DNA"/>
</dbReference>
<reference evidence="17 18" key="1">
    <citation type="journal article" date="2018" name="Gigascience">
        <title>Genomes of trombidid mites reveal novel predicted allergens and laterally-transferred genes associated with secondary metabolism.</title>
        <authorList>
            <person name="Dong X."/>
            <person name="Chaisiri K."/>
            <person name="Xia D."/>
            <person name="Armstrong S.D."/>
            <person name="Fang Y."/>
            <person name="Donnelly M.J."/>
            <person name="Kadowaki T."/>
            <person name="McGarry J.W."/>
            <person name="Darby A.C."/>
            <person name="Makepeace B.L."/>
        </authorList>
    </citation>
    <scope>NUCLEOTIDE SEQUENCE [LARGE SCALE GENOMIC DNA]</scope>
    <source>
        <strain evidence="17">UoL-UT</strain>
    </source>
</reference>
<evidence type="ECO:0000256" key="5">
    <source>
        <dbReference type="ARBA" id="ARBA00022692"/>
    </source>
</evidence>
<feature type="transmembrane region" description="Helical" evidence="14">
    <location>
        <begin position="68"/>
        <end position="94"/>
    </location>
</feature>
<keyword evidence="11 14" id="KW-0472">Membrane</keyword>
<dbReference type="GO" id="GO:0005524">
    <property type="term" value="F:ATP binding"/>
    <property type="evidence" value="ECO:0007669"/>
    <property type="project" value="UniProtKB-KW"/>
</dbReference>
<dbReference type="GO" id="GO:0090374">
    <property type="term" value="P:oligopeptide export from mitochondrion"/>
    <property type="evidence" value="ECO:0007669"/>
    <property type="project" value="TreeGrafter"/>
</dbReference>
<dbReference type="Pfam" id="PF00664">
    <property type="entry name" value="ABC_membrane"/>
    <property type="match status" value="1"/>
</dbReference>
<dbReference type="PROSITE" id="PS50929">
    <property type="entry name" value="ABC_TM1F"/>
    <property type="match status" value="1"/>
</dbReference>
<dbReference type="STRING" id="299467.A0A443S1R4"/>
<proteinExistence type="inferred from homology"/>
<keyword evidence="5 14" id="KW-0812">Transmembrane</keyword>
<dbReference type="GO" id="GO:0016887">
    <property type="term" value="F:ATP hydrolysis activity"/>
    <property type="evidence" value="ECO:0007669"/>
    <property type="project" value="InterPro"/>
</dbReference>
<keyword evidence="7" id="KW-0547">Nucleotide-binding</keyword>
<dbReference type="PANTHER" id="PTHR43394:SF11">
    <property type="entry name" value="ATP-BINDING CASSETTE TRANSPORTER"/>
    <property type="match status" value="1"/>
</dbReference>
<dbReference type="VEuPathDB" id="VectorBase:LDEU010553"/>
<feature type="transmembrane region" description="Helical" evidence="14">
    <location>
        <begin position="147"/>
        <end position="167"/>
    </location>
</feature>
<evidence type="ECO:0000259" key="16">
    <source>
        <dbReference type="PROSITE" id="PS50929"/>
    </source>
</evidence>
<keyword evidence="12" id="KW-0325">Glycoprotein</keyword>
<feature type="non-terminal residue" evidence="17">
    <location>
        <position position="1"/>
    </location>
</feature>
<evidence type="ECO:0000313" key="17">
    <source>
        <dbReference type="EMBL" id="RWS21487.1"/>
    </source>
</evidence>
<dbReference type="InterPro" id="IPR017871">
    <property type="entry name" value="ABC_transporter-like_CS"/>
</dbReference>
<name>A0A443S1R4_9ACAR</name>
<evidence type="ECO:0000256" key="4">
    <source>
        <dbReference type="ARBA" id="ARBA00022448"/>
    </source>
</evidence>
<dbReference type="GO" id="GO:0008559">
    <property type="term" value="F:ABC-type xenobiotic transporter activity"/>
    <property type="evidence" value="ECO:0007669"/>
    <property type="project" value="UniProtKB-EC"/>
</dbReference>
<keyword evidence="6" id="KW-0677">Repeat</keyword>
<evidence type="ECO:0000256" key="14">
    <source>
        <dbReference type="SAM" id="Phobius"/>
    </source>
</evidence>
<dbReference type="InterPro" id="IPR003439">
    <property type="entry name" value="ABC_transporter-like_ATP-bd"/>
</dbReference>
<evidence type="ECO:0000256" key="6">
    <source>
        <dbReference type="ARBA" id="ARBA00022737"/>
    </source>
</evidence>
<feature type="domain" description="ABC transporter" evidence="15">
    <location>
        <begin position="347"/>
        <end position="585"/>
    </location>
</feature>
<dbReference type="GO" id="GO:0005743">
    <property type="term" value="C:mitochondrial inner membrane"/>
    <property type="evidence" value="ECO:0007669"/>
    <property type="project" value="TreeGrafter"/>
</dbReference>
<comment type="subcellular location">
    <subcellularLocation>
        <location evidence="1">Membrane</location>
        <topology evidence="1">Multi-pass membrane protein</topology>
    </subcellularLocation>
</comment>
<dbReference type="SMART" id="SM00382">
    <property type="entry name" value="AAA"/>
    <property type="match status" value="1"/>
</dbReference>
<dbReference type="InterPro" id="IPR027417">
    <property type="entry name" value="P-loop_NTPase"/>
</dbReference>
<dbReference type="InterPro" id="IPR039421">
    <property type="entry name" value="Type_1_exporter"/>
</dbReference>
<evidence type="ECO:0000256" key="7">
    <source>
        <dbReference type="ARBA" id="ARBA00022741"/>
    </source>
</evidence>
<keyword evidence="10 14" id="KW-1133">Transmembrane helix</keyword>
<comment type="similarity">
    <text evidence="2">Belongs to the ABC transporter superfamily. ABCB family. Multidrug resistance exporter (TC 3.A.1.201) subfamily.</text>
</comment>
<evidence type="ECO:0000256" key="13">
    <source>
        <dbReference type="ARBA" id="ARBA00034018"/>
    </source>
</evidence>
<dbReference type="CDD" id="cd03249">
    <property type="entry name" value="ABC_MTABC3_MDL1_MDL2"/>
    <property type="match status" value="1"/>
</dbReference>
<keyword evidence="8" id="KW-0067">ATP-binding</keyword>
<feature type="transmembrane region" description="Helical" evidence="14">
    <location>
        <begin position="26"/>
        <end position="48"/>
    </location>
</feature>
<comment type="caution">
    <text evidence="17">The sequence shown here is derived from an EMBL/GenBank/DDBJ whole genome shotgun (WGS) entry which is preliminary data.</text>
</comment>
<evidence type="ECO:0000256" key="10">
    <source>
        <dbReference type="ARBA" id="ARBA00022989"/>
    </source>
</evidence>
<protein>
    <recommendedName>
        <fullName evidence="3">ABC-type xenobiotic transporter</fullName>
        <ecNumber evidence="3">7.6.2.2</ecNumber>
    </recommendedName>
</protein>
<dbReference type="OrthoDB" id="6500128at2759"/>
<evidence type="ECO:0000256" key="11">
    <source>
        <dbReference type="ARBA" id="ARBA00023136"/>
    </source>
</evidence>
<evidence type="ECO:0000256" key="12">
    <source>
        <dbReference type="ARBA" id="ARBA00023180"/>
    </source>
</evidence>
<dbReference type="CDD" id="cd18578">
    <property type="entry name" value="ABC_6TM_Pgp_ABCB1_D2_like"/>
    <property type="match status" value="1"/>
</dbReference>
<accession>A0A443S1R4</accession>
<evidence type="ECO:0000256" key="3">
    <source>
        <dbReference type="ARBA" id="ARBA00012191"/>
    </source>
</evidence>
<dbReference type="Pfam" id="PF00005">
    <property type="entry name" value="ABC_tran"/>
    <property type="match status" value="1"/>
</dbReference>
<dbReference type="PANTHER" id="PTHR43394">
    <property type="entry name" value="ATP-DEPENDENT PERMEASE MDL1, MITOCHONDRIAL"/>
    <property type="match status" value="1"/>
</dbReference>
<evidence type="ECO:0000259" key="15">
    <source>
        <dbReference type="PROSITE" id="PS50893"/>
    </source>
</evidence>
<dbReference type="Proteomes" id="UP000288716">
    <property type="component" value="Unassembled WGS sequence"/>
</dbReference>
<keyword evidence="18" id="KW-1185">Reference proteome</keyword>
<comment type="catalytic activity">
    <reaction evidence="13">
        <text>ATP + H2O + xenobioticSide 1 = ADP + phosphate + xenobioticSide 2.</text>
        <dbReference type="EC" id="7.6.2.2"/>
    </reaction>
</comment>
<dbReference type="InterPro" id="IPR011527">
    <property type="entry name" value="ABC1_TM_dom"/>
</dbReference>
<dbReference type="SUPFAM" id="SSF52540">
    <property type="entry name" value="P-loop containing nucleoside triphosphate hydrolases"/>
    <property type="match status" value="1"/>
</dbReference>
<gene>
    <name evidence="17" type="ORF">B4U80_08183</name>
</gene>
<dbReference type="AlphaFoldDB" id="A0A443S1R4"/>
<dbReference type="GO" id="GO:0097254">
    <property type="term" value="P:renal tubular secretion"/>
    <property type="evidence" value="ECO:0007669"/>
    <property type="project" value="UniProtKB-ARBA"/>
</dbReference>
<dbReference type="EC" id="7.6.2.2" evidence="3"/>
<dbReference type="GO" id="GO:0015421">
    <property type="term" value="F:ABC-type oligopeptide transporter activity"/>
    <property type="evidence" value="ECO:0007669"/>
    <property type="project" value="TreeGrafter"/>
</dbReference>
<keyword evidence="4" id="KW-0813">Transport</keyword>
<evidence type="ECO:0000256" key="1">
    <source>
        <dbReference type="ARBA" id="ARBA00004141"/>
    </source>
</evidence>